<name>A3DMM0_STAMF</name>
<dbReference type="RefSeq" id="WP_011839071.1">
    <property type="nucleotide sequence ID" value="NC_009033.1"/>
</dbReference>
<dbReference type="AlphaFoldDB" id="A3DMM0"/>
<dbReference type="PROSITE" id="PS00092">
    <property type="entry name" value="N6_MTASE"/>
    <property type="match status" value="1"/>
</dbReference>
<dbReference type="HOGENOM" id="CLU_018398_6_2_2"/>
<dbReference type="CDD" id="cd02440">
    <property type="entry name" value="AdoMet_MTases"/>
    <property type="match status" value="1"/>
</dbReference>
<keyword evidence="2 6" id="KW-0489">Methyltransferase</keyword>
<dbReference type="GO" id="GO:0008276">
    <property type="term" value="F:protein methyltransferase activity"/>
    <property type="evidence" value="ECO:0007669"/>
    <property type="project" value="TreeGrafter"/>
</dbReference>
<dbReference type="InterPro" id="IPR029063">
    <property type="entry name" value="SAM-dependent_MTases_sf"/>
</dbReference>
<proteinExistence type="inferred from homology"/>
<accession>A3DMM0</accession>
<dbReference type="PANTHER" id="PTHR45875">
    <property type="entry name" value="METHYLTRANSFERASE N6AMT1"/>
    <property type="match status" value="1"/>
</dbReference>
<reference evidence="6 7" key="2">
    <citation type="journal article" date="2009" name="Stand. Genomic Sci.">
        <title>Complete genome sequence of Staphylothermus marinus Stetter and Fiala 1986 type strain F1.</title>
        <authorList>
            <person name="Anderson I.J."/>
            <person name="Sun H."/>
            <person name="Lapidus A."/>
            <person name="Copeland A."/>
            <person name="Glavina Del Rio T."/>
            <person name="Tice H."/>
            <person name="Dalin E."/>
            <person name="Lucas S."/>
            <person name="Barry K."/>
            <person name="Land M."/>
            <person name="Richardson P."/>
            <person name="Huber H."/>
            <person name="Kyrpides N.C."/>
        </authorList>
    </citation>
    <scope>NUCLEOTIDE SEQUENCE [LARGE SCALE GENOMIC DNA]</scope>
    <source>
        <strain evidence="7">ATCC 43588 / DSM 3639 / JCM 9404 / F1</strain>
    </source>
</reference>
<dbReference type="Pfam" id="PF05175">
    <property type="entry name" value="MTS"/>
    <property type="match status" value="1"/>
</dbReference>
<protein>
    <submittedName>
        <fullName evidence="6">Methyltransferase small</fullName>
    </submittedName>
</protein>
<dbReference type="PANTHER" id="PTHR45875:SF1">
    <property type="entry name" value="METHYLTRANSFERASE N6AMT1"/>
    <property type="match status" value="1"/>
</dbReference>
<evidence type="ECO:0000313" key="7">
    <source>
        <dbReference type="Proteomes" id="UP000000254"/>
    </source>
</evidence>
<keyword evidence="7" id="KW-1185">Reference proteome</keyword>
<dbReference type="InterPro" id="IPR002052">
    <property type="entry name" value="DNA_methylase_N6_adenine_CS"/>
</dbReference>
<evidence type="ECO:0000259" key="5">
    <source>
        <dbReference type="Pfam" id="PF05175"/>
    </source>
</evidence>
<organism evidence="6 7">
    <name type="scientific">Staphylothermus marinus (strain ATCC 43588 / DSM 3639 / JCM 9404 / F1)</name>
    <dbReference type="NCBI Taxonomy" id="399550"/>
    <lineage>
        <taxon>Archaea</taxon>
        <taxon>Thermoproteota</taxon>
        <taxon>Thermoprotei</taxon>
        <taxon>Desulfurococcales</taxon>
        <taxon>Desulfurococcaceae</taxon>
        <taxon>Staphylothermus</taxon>
    </lineage>
</organism>
<dbReference type="GO" id="GO:0003676">
    <property type="term" value="F:nucleic acid binding"/>
    <property type="evidence" value="ECO:0007669"/>
    <property type="project" value="InterPro"/>
</dbReference>
<evidence type="ECO:0000256" key="1">
    <source>
        <dbReference type="ARBA" id="ARBA00006149"/>
    </source>
</evidence>
<dbReference type="GO" id="GO:0035657">
    <property type="term" value="C:eRF1 methyltransferase complex"/>
    <property type="evidence" value="ECO:0007669"/>
    <property type="project" value="TreeGrafter"/>
</dbReference>
<dbReference type="InterPro" id="IPR052190">
    <property type="entry name" value="Euk-Arch_PrmC-MTase"/>
</dbReference>
<evidence type="ECO:0000256" key="2">
    <source>
        <dbReference type="ARBA" id="ARBA00022603"/>
    </source>
</evidence>
<dbReference type="SUPFAM" id="SSF53335">
    <property type="entry name" value="S-adenosyl-L-methionine-dependent methyltransferases"/>
    <property type="match status" value="1"/>
</dbReference>
<feature type="domain" description="Methyltransferase small" evidence="5">
    <location>
        <begin position="8"/>
        <end position="143"/>
    </location>
</feature>
<dbReference type="GeneID" id="4906603"/>
<sequence length="186" mass="21259">MYEPSDDTWLLLETIRDNDYFNNCVDLGCGTGVVGLYLLSKNICSKTLFIDINPVALLNTVYNLKLNNYQHKGLVASIDNDSILENYFELVVANPPYLPGTPENLYDYSLVGGSRGYEAVLEFIDSAYYLLVENGVFYLVYSSLSQPIIIENYLSKKCFRIVRKNIKHFFFEDIIVVEAVKKCMLE</sequence>
<dbReference type="KEGG" id="smr:Smar_0779"/>
<keyword evidence="4" id="KW-0949">S-adenosyl-L-methionine</keyword>
<dbReference type="GO" id="GO:0008757">
    <property type="term" value="F:S-adenosylmethionine-dependent methyltransferase activity"/>
    <property type="evidence" value="ECO:0007669"/>
    <property type="project" value="TreeGrafter"/>
</dbReference>
<dbReference type="Gene3D" id="3.40.50.150">
    <property type="entry name" value="Vaccinia Virus protein VP39"/>
    <property type="match status" value="1"/>
</dbReference>
<comment type="similarity">
    <text evidence="1">Belongs to the eukaryotic/archaeal PrmC-related family.</text>
</comment>
<dbReference type="Proteomes" id="UP000000254">
    <property type="component" value="Chromosome"/>
</dbReference>
<gene>
    <name evidence="6" type="ordered locus">Smar_0779</name>
</gene>
<keyword evidence="3" id="KW-0808">Transferase</keyword>
<evidence type="ECO:0000256" key="3">
    <source>
        <dbReference type="ARBA" id="ARBA00022679"/>
    </source>
</evidence>
<evidence type="ECO:0000256" key="4">
    <source>
        <dbReference type="ARBA" id="ARBA00022691"/>
    </source>
</evidence>
<dbReference type="GO" id="GO:0032259">
    <property type="term" value="P:methylation"/>
    <property type="evidence" value="ECO:0007669"/>
    <property type="project" value="UniProtKB-KW"/>
</dbReference>
<dbReference type="eggNOG" id="arCOG00109">
    <property type="taxonomic scope" value="Archaea"/>
</dbReference>
<reference evidence="7" key="1">
    <citation type="journal article" date="2009" name="BMC Genomics">
        <title>The complete genome sequence of Staphylothermus marinus reveals differences in sulfur metabolism among heterotrophic Crenarchaeota.</title>
        <authorList>
            <person name="Anderson I.J."/>
            <person name="Dharmarajan L."/>
            <person name="Rodriguez J."/>
            <person name="Hooper S."/>
            <person name="Porat I."/>
            <person name="Ulrich L.E."/>
            <person name="Elkins J.G."/>
            <person name="Mavromatis K."/>
            <person name="Sun H."/>
            <person name="Land M."/>
            <person name="Lapidus A."/>
            <person name="Lucas S."/>
            <person name="Barry K."/>
            <person name="Huber H."/>
            <person name="Zhulin I.B."/>
            <person name="Whitman W.B."/>
            <person name="Mukhopadhyay B."/>
            <person name="Woese C."/>
            <person name="Bristow J."/>
            <person name="Kyrpides N."/>
        </authorList>
    </citation>
    <scope>NUCLEOTIDE SEQUENCE [LARGE SCALE GENOMIC DNA]</scope>
    <source>
        <strain evidence="7">ATCC 43588 / DSM 3639 / JCM 9404 / F1</strain>
    </source>
</reference>
<dbReference type="InterPro" id="IPR007848">
    <property type="entry name" value="Small_mtfrase_dom"/>
</dbReference>
<dbReference type="STRING" id="399550.Smar_0779"/>
<dbReference type="EMBL" id="CP000575">
    <property type="protein sequence ID" value="ABN69880.1"/>
    <property type="molecule type" value="Genomic_DNA"/>
</dbReference>
<evidence type="ECO:0000313" key="6">
    <source>
        <dbReference type="EMBL" id="ABN69880.1"/>
    </source>
</evidence>